<comment type="caution">
    <text evidence="1">The sequence shown here is derived from an EMBL/GenBank/DDBJ whole genome shotgun (WGS) entry which is preliminary data.</text>
</comment>
<accession>A0AAW2HA08</accession>
<dbReference type="AlphaFoldDB" id="A0AAW2HA08"/>
<gene>
    <name evidence="1" type="ORF">PYX00_009099</name>
</gene>
<reference evidence="1" key="1">
    <citation type="journal article" date="2024" name="Gigascience">
        <title>Chromosome-level genome of the poultry shaft louse Menopon gallinae provides insight into the host-switching and adaptive evolution of parasitic lice.</title>
        <authorList>
            <person name="Xu Y."/>
            <person name="Ma L."/>
            <person name="Liu S."/>
            <person name="Liang Y."/>
            <person name="Liu Q."/>
            <person name="He Z."/>
            <person name="Tian L."/>
            <person name="Duan Y."/>
            <person name="Cai W."/>
            <person name="Li H."/>
            <person name="Song F."/>
        </authorList>
    </citation>
    <scope>NUCLEOTIDE SEQUENCE</scope>
    <source>
        <strain evidence="1">Cailab_2023a</strain>
    </source>
</reference>
<sequence>MAMYYRCSFNSCYLIIVPVLEWKVQEAEAYLCLFSRTLLTEFRRQGLVPDSVIDGDATRLRNHNFSLNLNQVEKAIKKRNLF</sequence>
<name>A0AAW2HA08_9NEOP</name>
<dbReference type="EMBL" id="JARGDH010000005">
    <property type="protein sequence ID" value="KAL0266602.1"/>
    <property type="molecule type" value="Genomic_DNA"/>
</dbReference>
<evidence type="ECO:0000313" key="1">
    <source>
        <dbReference type="EMBL" id="KAL0266602.1"/>
    </source>
</evidence>
<organism evidence="1">
    <name type="scientific">Menopon gallinae</name>
    <name type="common">poultry shaft louse</name>
    <dbReference type="NCBI Taxonomy" id="328185"/>
    <lineage>
        <taxon>Eukaryota</taxon>
        <taxon>Metazoa</taxon>
        <taxon>Ecdysozoa</taxon>
        <taxon>Arthropoda</taxon>
        <taxon>Hexapoda</taxon>
        <taxon>Insecta</taxon>
        <taxon>Pterygota</taxon>
        <taxon>Neoptera</taxon>
        <taxon>Paraneoptera</taxon>
        <taxon>Psocodea</taxon>
        <taxon>Troctomorpha</taxon>
        <taxon>Phthiraptera</taxon>
        <taxon>Amblycera</taxon>
        <taxon>Menoponidae</taxon>
        <taxon>Menopon</taxon>
    </lineage>
</organism>
<protein>
    <submittedName>
        <fullName evidence="1">Uncharacterized protein</fullName>
    </submittedName>
</protein>
<proteinExistence type="predicted"/>